<protein>
    <submittedName>
        <fullName evidence="1">Uncharacterized protein</fullName>
    </submittedName>
</protein>
<keyword evidence="2" id="KW-1185">Reference proteome</keyword>
<sequence length="70" mass="7387">MATRIAARFFSHGKVLSEEEKAAENLFIKVPSRCSCPSSSSVLGFCQQCFWFDLSVVVVAAAGAGGSVSI</sequence>
<gene>
    <name evidence="1" type="ORF">C4D60_Mb09t26130</name>
</gene>
<evidence type="ECO:0000313" key="2">
    <source>
        <dbReference type="Proteomes" id="UP000317650"/>
    </source>
</evidence>
<organism evidence="1 2">
    <name type="scientific">Musa balbisiana</name>
    <name type="common">Banana</name>
    <dbReference type="NCBI Taxonomy" id="52838"/>
    <lineage>
        <taxon>Eukaryota</taxon>
        <taxon>Viridiplantae</taxon>
        <taxon>Streptophyta</taxon>
        <taxon>Embryophyta</taxon>
        <taxon>Tracheophyta</taxon>
        <taxon>Spermatophyta</taxon>
        <taxon>Magnoliopsida</taxon>
        <taxon>Liliopsida</taxon>
        <taxon>Zingiberales</taxon>
        <taxon>Musaceae</taxon>
        <taxon>Musa</taxon>
    </lineage>
</organism>
<name>A0A4S8IJ59_MUSBA</name>
<dbReference type="EMBL" id="PYDT01000010">
    <property type="protein sequence ID" value="THU48427.1"/>
    <property type="molecule type" value="Genomic_DNA"/>
</dbReference>
<accession>A0A4S8IJ59</accession>
<dbReference type="Proteomes" id="UP000317650">
    <property type="component" value="Chromosome 9"/>
</dbReference>
<evidence type="ECO:0000313" key="1">
    <source>
        <dbReference type="EMBL" id="THU48427.1"/>
    </source>
</evidence>
<dbReference type="AlphaFoldDB" id="A0A4S8IJ59"/>
<comment type="caution">
    <text evidence="1">The sequence shown here is derived from an EMBL/GenBank/DDBJ whole genome shotgun (WGS) entry which is preliminary data.</text>
</comment>
<reference evidence="1 2" key="1">
    <citation type="journal article" date="2019" name="Nat. Plants">
        <title>Genome sequencing of Musa balbisiana reveals subgenome evolution and function divergence in polyploid bananas.</title>
        <authorList>
            <person name="Yao X."/>
        </authorList>
    </citation>
    <scope>NUCLEOTIDE SEQUENCE [LARGE SCALE GENOMIC DNA]</scope>
    <source>
        <strain evidence="2">cv. DH-PKW</strain>
        <tissue evidence="1">Leaves</tissue>
    </source>
</reference>
<proteinExistence type="predicted"/>